<protein>
    <submittedName>
        <fullName evidence="1">Uncharacterized protein</fullName>
    </submittedName>
</protein>
<evidence type="ECO:0000313" key="1">
    <source>
        <dbReference type="EMBL" id="KAF5199299.1"/>
    </source>
</evidence>
<proteinExistence type="predicted"/>
<name>A0A7J6WPK1_THATH</name>
<accession>A0A7J6WPK1</accession>
<evidence type="ECO:0000313" key="2">
    <source>
        <dbReference type="Proteomes" id="UP000554482"/>
    </source>
</evidence>
<dbReference type="AlphaFoldDB" id="A0A7J6WPK1"/>
<gene>
    <name evidence="1" type="ORF">FRX31_011114</name>
</gene>
<keyword evidence="2" id="KW-1185">Reference proteome</keyword>
<dbReference type="Proteomes" id="UP000554482">
    <property type="component" value="Unassembled WGS sequence"/>
</dbReference>
<dbReference type="EMBL" id="JABWDY010012181">
    <property type="protein sequence ID" value="KAF5199299.1"/>
    <property type="molecule type" value="Genomic_DNA"/>
</dbReference>
<reference evidence="1 2" key="1">
    <citation type="submission" date="2020-06" db="EMBL/GenBank/DDBJ databases">
        <title>Transcriptomic and genomic resources for Thalictrum thalictroides and T. hernandezii: Facilitating candidate gene discovery in an emerging model plant lineage.</title>
        <authorList>
            <person name="Arias T."/>
            <person name="Riano-Pachon D.M."/>
            <person name="Di Stilio V.S."/>
        </authorList>
    </citation>
    <scope>NUCLEOTIDE SEQUENCE [LARGE SCALE GENOMIC DNA]</scope>
    <source>
        <strain evidence="2">cv. WT478/WT964</strain>
        <tissue evidence="1">Leaves</tissue>
    </source>
</reference>
<comment type="caution">
    <text evidence="1">The sequence shown here is derived from an EMBL/GenBank/DDBJ whole genome shotgun (WGS) entry which is preliminary data.</text>
</comment>
<organism evidence="1 2">
    <name type="scientific">Thalictrum thalictroides</name>
    <name type="common">Rue-anemone</name>
    <name type="synonym">Anemone thalictroides</name>
    <dbReference type="NCBI Taxonomy" id="46969"/>
    <lineage>
        <taxon>Eukaryota</taxon>
        <taxon>Viridiplantae</taxon>
        <taxon>Streptophyta</taxon>
        <taxon>Embryophyta</taxon>
        <taxon>Tracheophyta</taxon>
        <taxon>Spermatophyta</taxon>
        <taxon>Magnoliopsida</taxon>
        <taxon>Ranunculales</taxon>
        <taxon>Ranunculaceae</taxon>
        <taxon>Thalictroideae</taxon>
        <taxon>Thalictrum</taxon>
    </lineage>
</organism>
<sequence length="108" mass="12189">MCVELWKVSWKEVGDVVDSPPPPPGELKFENGPLLSPDSTESNIDTFSGTYAKRGNYGNGLPNVTETKLPSNLIILFSFYDIHNQNIKYDAPFLRSFLQQQYMDSSQI</sequence>